<keyword evidence="2" id="KW-1185">Reference proteome</keyword>
<accession>A0AC60PAC0</accession>
<evidence type="ECO:0000313" key="1">
    <source>
        <dbReference type="EMBL" id="KAG0416192.1"/>
    </source>
</evidence>
<dbReference type="EMBL" id="JABSTQ010010977">
    <property type="protein sequence ID" value="KAG0416192.1"/>
    <property type="molecule type" value="Genomic_DNA"/>
</dbReference>
<comment type="caution">
    <text evidence="1">The sequence shown here is derived from an EMBL/GenBank/DDBJ whole genome shotgun (WGS) entry which is preliminary data.</text>
</comment>
<name>A0AC60PAC0_IXOPE</name>
<sequence length="380" mass="41103">MSLPASALDPSCSQQTPADKDHAYHAVQDNHSGLSGLRKRHNDTDSDSADHSLTPAKVPAAAVNEEMDQDLTEGDLEGFVLVEHRRQRTTGVPVLLTPTNEAHRLQQQNPLKLSAEVNTAAGCPILRHHFTARGGLLVEVAEVNSVFIMSKMIGLLVVALACFYNLAAGQSLEGPRSCDRELEVWNPKCNAHCEPTCQEGDLVPCSRSGGGPRQGFNERICRPKCNCKPGYIRETRDGRCVHRSKCGGQKDKCKRNEVFDHCGSACPAVCGEPPSRVCTAQCVPRCVCDKGFIRDKKGLCIPLSACRNGGARGGQRRAASLRDANVVVPQVVPTSVLLLGPKSARLGLPTEFPSWDLQRAYLGGPDKPPAWDLQWACLGT</sequence>
<organism evidence="1 2">
    <name type="scientific">Ixodes persulcatus</name>
    <name type="common">Taiga tick</name>
    <dbReference type="NCBI Taxonomy" id="34615"/>
    <lineage>
        <taxon>Eukaryota</taxon>
        <taxon>Metazoa</taxon>
        <taxon>Ecdysozoa</taxon>
        <taxon>Arthropoda</taxon>
        <taxon>Chelicerata</taxon>
        <taxon>Arachnida</taxon>
        <taxon>Acari</taxon>
        <taxon>Parasitiformes</taxon>
        <taxon>Ixodida</taxon>
        <taxon>Ixodoidea</taxon>
        <taxon>Ixodidae</taxon>
        <taxon>Ixodinae</taxon>
        <taxon>Ixodes</taxon>
    </lineage>
</organism>
<protein>
    <submittedName>
        <fullName evidence="1">Uncharacterized protein</fullName>
    </submittedName>
</protein>
<proteinExistence type="predicted"/>
<dbReference type="Proteomes" id="UP000805193">
    <property type="component" value="Unassembled WGS sequence"/>
</dbReference>
<evidence type="ECO:0000313" key="2">
    <source>
        <dbReference type="Proteomes" id="UP000805193"/>
    </source>
</evidence>
<gene>
    <name evidence="1" type="ORF">HPB47_006627</name>
</gene>
<reference evidence="1 2" key="1">
    <citation type="journal article" date="2020" name="Cell">
        <title>Large-Scale Comparative Analyses of Tick Genomes Elucidate Their Genetic Diversity and Vector Capacities.</title>
        <authorList>
            <consortium name="Tick Genome and Microbiome Consortium (TIGMIC)"/>
            <person name="Jia N."/>
            <person name="Wang J."/>
            <person name="Shi W."/>
            <person name="Du L."/>
            <person name="Sun Y."/>
            <person name="Zhan W."/>
            <person name="Jiang J.F."/>
            <person name="Wang Q."/>
            <person name="Zhang B."/>
            <person name="Ji P."/>
            <person name="Bell-Sakyi L."/>
            <person name="Cui X.M."/>
            <person name="Yuan T.T."/>
            <person name="Jiang B.G."/>
            <person name="Yang W.F."/>
            <person name="Lam T.T."/>
            <person name="Chang Q.C."/>
            <person name="Ding S.J."/>
            <person name="Wang X.J."/>
            <person name="Zhu J.G."/>
            <person name="Ruan X.D."/>
            <person name="Zhao L."/>
            <person name="Wei J.T."/>
            <person name="Ye R.Z."/>
            <person name="Que T.C."/>
            <person name="Du C.H."/>
            <person name="Zhou Y.H."/>
            <person name="Cheng J.X."/>
            <person name="Dai P.F."/>
            <person name="Guo W.B."/>
            <person name="Han X.H."/>
            <person name="Huang E.J."/>
            <person name="Li L.F."/>
            <person name="Wei W."/>
            <person name="Gao Y.C."/>
            <person name="Liu J.Z."/>
            <person name="Shao H.Z."/>
            <person name="Wang X."/>
            <person name="Wang C.C."/>
            <person name="Yang T.C."/>
            <person name="Huo Q.B."/>
            <person name="Li W."/>
            <person name="Chen H.Y."/>
            <person name="Chen S.E."/>
            <person name="Zhou L.G."/>
            <person name="Ni X.B."/>
            <person name="Tian J.H."/>
            <person name="Sheng Y."/>
            <person name="Liu T."/>
            <person name="Pan Y.S."/>
            <person name="Xia L.Y."/>
            <person name="Li J."/>
            <person name="Zhao F."/>
            <person name="Cao W.C."/>
        </authorList>
    </citation>
    <scope>NUCLEOTIDE SEQUENCE [LARGE SCALE GENOMIC DNA]</scope>
    <source>
        <strain evidence="1">Iper-2018</strain>
    </source>
</reference>